<evidence type="ECO:0000313" key="6">
    <source>
        <dbReference type="EMBL" id="MBB5264246.1"/>
    </source>
</evidence>
<reference evidence="6 7" key="1">
    <citation type="submission" date="2020-08" db="EMBL/GenBank/DDBJ databases">
        <title>Genomic Encyclopedia of Type Strains, Phase IV (KMG-IV): sequencing the most valuable type-strain genomes for metagenomic binning, comparative biology and taxonomic classification.</title>
        <authorList>
            <person name="Goeker M."/>
        </authorList>
    </citation>
    <scope>NUCLEOTIDE SEQUENCE [LARGE SCALE GENOMIC DNA]</scope>
    <source>
        <strain evidence="6 7">DSM 106146</strain>
    </source>
</reference>
<dbReference type="FunFam" id="1.10.10.10:FF:000001">
    <property type="entry name" value="LysR family transcriptional regulator"/>
    <property type="match status" value="1"/>
</dbReference>
<evidence type="ECO:0000256" key="1">
    <source>
        <dbReference type="ARBA" id="ARBA00009437"/>
    </source>
</evidence>
<dbReference type="SUPFAM" id="SSF46785">
    <property type="entry name" value="Winged helix' DNA-binding domain"/>
    <property type="match status" value="1"/>
</dbReference>
<dbReference type="InterPro" id="IPR005119">
    <property type="entry name" value="LysR_subst-bd"/>
</dbReference>
<dbReference type="PRINTS" id="PR00039">
    <property type="entry name" value="HTHLYSR"/>
</dbReference>
<evidence type="ECO:0000256" key="4">
    <source>
        <dbReference type="ARBA" id="ARBA00023163"/>
    </source>
</evidence>
<sequence>MTFQLSDITFMQVLIFITVAKESSFSKAALKLHMTQPAVTKSIARMERQLSIPLFIRTTRQIDLTREGDYLYRQWKPVFFSMEQALHTVRLWQEEQQMRLRVGLTSTTNPELYFWPLADAFQKKYPQIQLSVESDSMEILRDKLLSGEYDLVFLPDFERYSLEDQTLGWRWAARDHVWAYMSPEHPLAAEKNLTLAQLAPYGLMVLSESNNPNYIKDLTEMFQKENLTPKITRSMKNAYTIKSSIRDLAEIIIADAYFDIPTGSSIVRRPVVGHENGIICAFHRDHTLTGVKDFLEMLP</sequence>
<dbReference type="GO" id="GO:0000976">
    <property type="term" value="F:transcription cis-regulatory region binding"/>
    <property type="evidence" value="ECO:0007669"/>
    <property type="project" value="TreeGrafter"/>
</dbReference>
<dbReference type="Gene3D" id="3.40.190.290">
    <property type="match status" value="1"/>
</dbReference>
<evidence type="ECO:0000256" key="2">
    <source>
        <dbReference type="ARBA" id="ARBA00023015"/>
    </source>
</evidence>
<feature type="domain" description="HTH lysR-type" evidence="5">
    <location>
        <begin position="8"/>
        <end position="65"/>
    </location>
</feature>
<protein>
    <submittedName>
        <fullName evidence="6">DNA-binding transcriptional LysR family regulator</fullName>
    </submittedName>
</protein>
<dbReference type="AlphaFoldDB" id="A0A7W8H994"/>
<dbReference type="SUPFAM" id="SSF53850">
    <property type="entry name" value="Periplasmic binding protein-like II"/>
    <property type="match status" value="1"/>
</dbReference>
<dbReference type="PROSITE" id="PS50931">
    <property type="entry name" value="HTH_LYSR"/>
    <property type="match status" value="1"/>
</dbReference>
<dbReference type="PANTHER" id="PTHR30126:SF40">
    <property type="entry name" value="HTH-TYPE TRANSCRIPTIONAL REGULATOR GLTR"/>
    <property type="match status" value="1"/>
</dbReference>
<dbReference type="Proteomes" id="UP000543642">
    <property type="component" value="Unassembled WGS sequence"/>
</dbReference>
<gene>
    <name evidence="6" type="ORF">HNP82_001357</name>
</gene>
<evidence type="ECO:0000256" key="3">
    <source>
        <dbReference type="ARBA" id="ARBA00023125"/>
    </source>
</evidence>
<evidence type="ECO:0000313" key="7">
    <source>
        <dbReference type="Proteomes" id="UP000543642"/>
    </source>
</evidence>
<dbReference type="InterPro" id="IPR036390">
    <property type="entry name" value="WH_DNA-bd_sf"/>
</dbReference>
<dbReference type="PANTHER" id="PTHR30126">
    <property type="entry name" value="HTH-TYPE TRANSCRIPTIONAL REGULATOR"/>
    <property type="match status" value="1"/>
</dbReference>
<dbReference type="RefSeq" id="WP_183772765.1">
    <property type="nucleotide sequence ID" value="NZ_JACHFW010000004.1"/>
</dbReference>
<accession>A0A7W8H994</accession>
<dbReference type="CDD" id="cd05466">
    <property type="entry name" value="PBP2_LTTR_substrate"/>
    <property type="match status" value="1"/>
</dbReference>
<organism evidence="6 7">
    <name type="scientific">Catenibacillus scindens</name>
    <dbReference type="NCBI Taxonomy" id="673271"/>
    <lineage>
        <taxon>Bacteria</taxon>
        <taxon>Bacillati</taxon>
        <taxon>Bacillota</taxon>
        <taxon>Clostridia</taxon>
        <taxon>Lachnospirales</taxon>
        <taxon>Lachnospiraceae</taxon>
        <taxon>Catenibacillus</taxon>
    </lineage>
</organism>
<dbReference type="InterPro" id="IPR036388">
    <property type="entry name" value="WH-like_DNA-bd_sf"/>
</dbReference>
<proteinExistence type="inferred from homology"/>
<keyword evidence="2" id="KW-0805">Transcription regulation</keyword>
<dbReference type="GO" id="GO:0003700">
    <property type="term" value="F:DNA-binding transcription factor activity"/>
    <property type="evidence" value="ECO:0007669"/>
    <property type="project" value="InterPro"/>
</dbReference>
<evidence type="ECO:0000259" key="5">
    <source>
        <dbReference type="PROSITE" id="PS50931"/>
    </source>
</evidence>
<comment type="caution">
    <text evidence="6">The sequence shown here is derived from an EMBL/GenBank/DDBJ whole genome shotgun (WGS) entry which is preliminary data.</text>
</comment>
<dbReference type="EMBL" id="JACHFW010000004">
    <property type="protein sequence ID" value="MBB5264246.1"/>
    <property type="molecule type" value="Genomic_DNA"/>
</dbReference>
<dbReference type="InterPro" id="IPR000847">
    <property type="entry name" value="LysR_HTH_N"/>
</dbReference>
<keyword evidence="7" id="KW-1185">Reference proteome</keyword>
<dbReference type="Pfam" id="PF03466">
    <property type="entry name" value="LysR_substrate"/>
    <property type="match status" value="1"/>
</dbReference>
<name>A0A7W8H994_9FIRM</name>
<dbReference type="Gene3D" id="1.10.10.10">
    <property type="entry name" value="Winged helix-like DNA-binding domain superfamily/Winged helix DNA-binding domain"/>
    <property type="match status" value="1"/>
</dbReference>
<dbReference type="Pfam" id="PF00126">
    <property type="entry name" value="HTH_1"/>
    <property type="match status" value="1"/>
</dbReference>
<keyword evidence="3 6" id="KW-0238">DNA-binding</keyword>
<comment type="similarity">
    <text evidence="1">Belongs to the LysR transcriptional regulatory family.</text>
</comment>
<keyword evidence="4" id="KW-0804">Transcription</keyword>